<feature type="chain" id="PRO_5034133034" description="40-residue YVTN family beta-propeller repeat-containing protein" evidence="1">
    <location>
        <begin position="23"/>
        <end position="377"/>
    </location>
</feature>
<keyword evidence="3" id="KW-1185">Reference proteome</keyword>
<keyword evidence="1" id="KW-0732">Signal</keyword>
<sequence>MKRKNWFFISALCALMSTSFVACDNDDDPIPTPSPTPETSEYTAGFYIINRGKSKSNNSCISYYDLTNKKITGHVFETVNGRKLGDSAQEFFQYGTKIYIPVYNSMIIEVVDAATLKSLKSIEPKDAGGNGAKPRAMTASGDYVYATLYNGYVARIDTTTLEIDKQVKVGLNPDKLSAQGDVLYTANSGGLNSPNYDKTVSVVDLNTFEVKRNVEVIINPTRVITDSEGDAYVISMGNYSKDPATLIPNTLQYFKKGSSEVKEIRTASVVSICNDTIYGVYKQYGATTYDFFTYDAKAEKMISEKFVTDETKINGDPQEIDVDPLTGNVYVSVGGKDVNGDMYIFSREGKLINKFDTDGLYPQGVLFVYKEQASEKE</sequence>
<comment type="caution">
    <text evidence="2">The sequence shown here is derived from an EMBL/GenBank/DDBJ whole genome shotgun (WGS) entry which is preliminary data.</text>
</comment>
<dbReference type="Gene3D" id="2.130.10.10">
    <property type="entry name" value="YVTN repeat-like/Quinoprotein amine dehydrogenase"/>
    <property type="match status" value="1"/>
</dbReference>
<dbReference type="PROSITE" id="PS51257">
    <property type="entry name" value="PROKAR_LIPOPROTEIN"/>
    <property type="match status" value="1"/>
</dbReference>
<dbReference type="EMBL" id="FNVS01000025">
    <property type="protein sequence ID" value="SEG26601.1"/>
    <property type="molecule type" value="Genomic_DNA"/>
</dbReference>
<dbReference type="PANTHER" id="PTHR47197">
    <property type="entry name" value="PROTEIN NIRF"/>
    <property type="match status" value="1"/>
</dbReference>
<dbReference type="InterPro" id="IPR011044">
    <property type="entry name" value="Quino_amine_DH_bsu"/>
</dbReference>
<protein>
    <recommendedName>
        <fullName evidence="4">40-residue YVTN family beta-propeller repeat-containing protein</fullName>
    </recommendedName>
</protein>
<evidence type="ECO:0000313" key="2">
    <source>
        <dbReference type="EMBL" id="SEG26601.1"/>
    </source>
</evidence>
<dbReference type="Proteomes" id="UP000236725">
    <property type="component" value="Unassembled WGS sequence"/>
</dbReference>
<feature type="signal peptide" evidence="1">
    <location>
        <begin position="1"/>
        <end position="22"/>
    </location>
</feature>
<dbReference type="InterPro" id="IPR051200">
    <property type="entry name" value="Host-pathogen_enzymatic-act"/>
</dbReference>
<evidence type="ECO:0000256" key="1">
    <source>
        <dbReference type="SAM" id="SignalP"/>
    </source>
</evidence>
<dbReference type="RefSeq" id="WP_146059496.1">
    <property type="nucleotide sequence ID" value="NZ_FNVS01000025.1"/>
</dbReference>
<gene>
    <name evidence="2" type="ORF">SAMN05444001_12511</name>
</gene>
<proteinExistence type="predicted"/>
<evidence type="ECO:0008006" key="4">
    <source>
        <dbReference type="Google" id="ProtNLM"/>
    </source>
</evidence>
<accession>A0A8G2F681</accession>
<dbReference type="InterPro" id="IPR015943">
    <property type="entry name" value="WD40/YVTN_repeat-like_dom_sf"/>
</dbReference>
<dbReference type="InterPro" id="IPR031815">
    <property type="entry name" value="DUF5074"/>
</dbReference>
<name>A0A8G2F681_9BACT</name>
<dbReference type="SUPFAM" id="SSF50969">
    <property type="entry name" value="YVTN repeat-like/Quinoprotein amine dehydrogenase"/>
    <property type="match status" value="1"/>
</dbReference>
<organism evidence="2 3">
    <name type="scientific">Parabacteroides chinchillae</name>
    <dbReference type="NCBI Taxonomy" id="871327"/>
    <lineage>
        <taxon>Bacteria</taxon>
        <taxon>Pseudomonadati</taxon>
        <taxon>Bacteroidota</taxon>
        <taxon>Bacteroidia</taxon>
        <taxon>Bacteroidales</taxon>
        <taxon>Tannerellaceae</taxon>
        <taxon>Parabacteroides</taxon>
    </lineage>
</organism>
<reference evidence="2 3" key="1">
    <citation type="submission" date="2016-10" db="EMBL/GenBank/DDBJ databases">
        <authorList>
            <person name="Varghese N."/>
            <person name="Submissions S."/>
        </authorList>
    </citation>
    <scope>NUCLEOTIDE SEQUENCE [LARGE SCALE GENOMIC DNA]</scope>
    <source>
        <strain evidence="2 3">DSM 29073</strain>
    </source>
</reference>
<dbReference type="AlphaFoldDB" id="A0A8G2F681"/>
<dbReference type="Pfam" id="PF16819">
    <property type="entry name" value="DUF5074"/>
    <property type="match status" value="1"/>
</dbReference>
<evidence type="ECO:0000313" key="3">
    <source>
        <dbReference type="Proteomes" id="UP000236725"/>
    </source>
</evidence>
<dbReference type="PANTHER" id="PTHR47197:SF3">
    <property type="entry name" value="DIHYDRO-HEME D1 DEHYDROGENASE"/>
    <property type="match status" value="1"/>
</dbReference>